<dbReference type="GO" id="GO:0008168">
    <property type="term" value="F:methyltransferase activity"/>
    <property type="evidence" value="ECO:0007669"/>
    <property type="project" value="UniProtKB-KW"/>
</dbReference>
<dbReference type="InterPro" id="IPR014048">
    <property type="entry name" value="MethylDNA_cys_MeTrfase_DNA-bd"/>
</dbReference>
<dbReference type="EMBL" id="PFBG01000024">
    <property type="protein sequence ID" value="PIR85836.1"/>
    <property type="molecule type" value="Genomic_DNA"/>
</dbReference>
<dbReference type="InterPro" id="IPR052520">
    <property type="entry name" value="ATL_DNA_repair"/>
</dbReference>
<dbReference type="Pfam" id="PF01035">
    <property type="entry name" value="DNA_binding_1"/>
    <property type="match status" value="1"/>
</dbReference>
<dbReference type="InterPro" id="IPR036217">
    <property type="entry name" value="MethylDNA_cys_MeTrfase_DNAb"/>
</dbReference>
<evidence type="ECO:0000313" key="3">
    <source>
        <dbReference type="EMBL" id="PIR85836.1"/>
    </source>
</evidence>
<dbReference type="SUPFAM" id="SSF46767">
    <property type="entry name" value="Methylated DNA-protein cysteine methyltransferase, C-terminal domain"/>
    <property type="match status" value="1"/>
</dbReference>
<evidence type="ECO:0000259" key="2">
    <source>
        <dbReference type="Pfam" id="PF01035"/>
    </source>
</evidence>
<dbReference type="CDD" id="cd06445">
    <property type="entry name" value="ATase"/>
    <property type="match status" value="1"/>
</dbReference>
<dbReference type="PANTHER" id="PTHR42942:SF1">
    <property type="entry name" value="ALKYLTRANSFERASE-LIKE PROTEIN 1"/>
    <property type="match status" value="1"/>
</dbReference>
<feature type="domain" description="Methylated-DNA-[protein]-cysteine S-methyltransferase DNA binding" evidence="2">
    <location>
        <begin position="6"/>
        <end position="87"/>
    </location>
</feature>
<reference evidence="4" key="1">
    <citation type="submission" date="2017-09" db="EMBL/GenBank/DDBJ databases">
        <title>Depth-based differentiation of microbial function through sediment-hosted aquifers and enrichment of novel symbionts in the deep terrestrial subsurface.</title>
        <authorList>
            <person name="Probst A.J."/>
            <person name="Ladd B."/>
            <person name="Jarett J.K."/>
            <person name="Geller-Mcgrath D.E."/>
            <person name="Sieber C.M.K."/>
            <person name="Emerson J.B."/>
            <person name="Anantharaman K."/>
            <person name="Thomas B.C."/>
            <person name="Malmstrom R."/>
            <person name="Stieglmeier M."/>
            <person name="Klingl A."/>
            <person name="Woyke T."/>
            <person name="Ryan C.M."/>
            <person name="Banfield J.F."/>
        </authorList>
    </citation>
    <scope>NUCLEOTIDE SEQUENCE [LARGE SCALE GENOMIC DNA]</scope>
</reference>
<dbReference type="Gene3D" id="1.10.10.10">
    <property type="entry name" value="Winged helix-like DNA-binding domain superfamily/Winged helix DNA-binding domain"/>
    <property type="match status" value="1"/>
</dbReference>
<evidence type="ECO:0000256" key="1">
    <source>
        <dbReference type="ARBA" id="ARBA00022763"/>
    </source>
</evidence>
<name>A0A2H0UJG1_9BACT</name>
<dbReference type="Proteomes" id="UP000229612">
    <property type="component" value="Unassembled WGS sequence"/>
</dbReference>
<comment type="caution">
    <text evidence="3">The sequence shown here is derived from an EMBL/GenBank/DDBJ whole genome shotgun (WGS) entry which is preliminary data.</text>
</comment>
<keyword evidence="3" id="KW-0489">Methyltransferase</keyword>
<sequence length="104" mass="11715">MKGKTFGERVVELALTIPRGRVSTYGDIARAAGGTPITAQSITGILGKAEQSGVKGIPWHRIIYSDGRVWVSDEYKEERMRLYKKEKIEIDDKGRVVNFDSIRF</sequence>
<keyword evidence="3" id="KW-0808">Transferase</keyword>
<dbReference type="InterPro" id="IPR036388">
    <property type="entry name" value="WH-like_DNA-bd_sf"/>
</dbReference>
<keyword evidence="1" id="KW-0227">DNA damage</keyword>
<protein>
    <submittedName>
        <fullName evidence="3">DNA methyltransferase</fullName>
    </submittedName>
</protein>
<dbReference type="PANTHER" id="PTHR42942">
    <property type="entry name" value="6-O-METHYLGUANINE DNA METHYLTRANSFERASE"/>
    <property type="match status" value="1"/>
</dbReference>
<gene>
    <name evidence="3" type="ORF">COU14_02170</name>
</gene>
<accession>A0A2H0UJG1</accession>
<proteinExistence type="predicted"/>
<organism evidence="3 4">
    <name type="scientific">Candidatus Kaiserbacteria bacterium CG10_big_fil_rev_8_21_14_0_10_44_10</name>
    <dbReference type="NCBI Taxonomy" id="1974606"/>
    <lineage>
        <taxon>Bacteria</taxon>
        <taxon>Candidatus Kaiseribacteriota</taxon>
    </lineage>
</organism>
<dbReference type="GO" id="GO:0032259">
    <property type="term" value="P:methylation"/>
    <property type="evidence" value="ECO:0007669"/>
    <property type="project" value="UniProtKB-KW"/>
</dbReference>
<evidence type="ECO:0000313" key="4">
    <source>
        <dbReference type="Proteomes" id="UP000229612"/>
    </source>
</evidence>
<dbReference type="GO" id="GO:0006281">
    <property type="term" value="P:DNA repair"/>
    <property type="evidence" value="ECO:0007669"/>
    <property type="project" value="InterPro"/>
</dbReference>
<dbReference type="AlphaFoldDB" id="A0A2H0UJG1"/>